<evidence type="ECO:0000313" key="2">
    <source>
        <dbReference type="Proteomes" id="UP001165960"/>
    </source>
</evidence>
<proteinExistence type="predicted"/>
<evidence type="ECO:0000313" key="1">
    <source>
        <dbReference type="EMBL" id="KAJ9055945.1"/>
    </source>
</evidence>
<name>A0ACC2S0X8_9FUNG</name>
<comment type="caution">
    <text evidence="1">The sequence shown here is derived from an EMBL/GenBank/DDBJ whole genome shotgun (WGS) entry which is preliminary data.</text>
</comment>
<accession>A0ACC2S0X8</accession>
<keyword evidence="2" id="KW-1185">Reference proteome</keyword>
<gene>
    <name evidence="1" type="ORF">DSO57_1038099</name>
</gene>
<reference evidence="1" key="1">
    <citation type="submission" date="2022-04" db="EMBL/GenBank/DDBJ databases">
        <title>Genome of the entomopathogenic fungus Entomophthora muscae.</title>
        <authorList>
            <person name="Elya C."/>
            <person name="Lovett B.R."/>
            <person name="Lee E."/>
            <person name="Macias A.M."/>
            <person name="Hajek A.E."/>
            <person name="De Bivort B.L."/>
            <person name="Kasson M.T."/>
            <person name="De Fine Licht H.H."/>
            <person name="Stajich J.E."/>
        </authorList>
    </citation>
    <scope>NUCLEOTIDE SEQUENCE</scope>
    <source>
        <strain evidence="1">Berkeley</strain>
    </source>
</reference>
<dbReference type="Proteomes" id="UP001165960">
    <property type="component" value="Unassembled WGS sequence"/>
</dbReference>
<dbReference type="EMBL" id="QTSX02006131">
    <property type="protein sequence ID" value="KAJ9055945.1"/>
    <property type="molecule type" value="Genomic_DNA"/>
</dbReference>
<sequence length="207" mass="23528">MASKLKLLSEKSWSSFKSKLKSFVLPTTEENGFDVDFSPPTIVRLEESVFSDYADSESSFDSSHESLPIYSYQTSQVPPEKPALKSCIRRSVSTPTMDLSPTESEPSPSLSIHSTATSARWLRRRPQISFENASVISESPSTSKVFRFSETVVVYETYNSDHYPREAVDNPDFTLKQIEKLNKEIRRFKLSEMRVHPDSVNNMSLNI</sequence>
<organism evidence="1 2">
    <name type="scientific">Entomophthora muscae</name>
    <dbReference type="NCBI Taxonomy" id="34485"/>
    <lineage>
        <taxon>Eukaryota</taxon>
        <taxon>Fungi</taxon>
        <taxon>Fungi incertae sedis</taxon>
        <taxon>Zoopagomycota</taxon>
        <taxon>Entomophthoromycotina</taxon>
        <taxon>Entomophthoromycetes</taxon>
        <taxon>Entomophthorales</taxon>
        <taxon>Entomophthoraceae</taxon>
        <taxon>Entomophthora</taxon>
    </lineage>
</organism>
<protein>
    <submittedName>
        <fullName evidence="1">Uncharacterized protein</fullName>
    </submittedName>
</protein>